<reference evidence="1 2" key="1">
    <citation type="journal article" date="2014" name="PLoS Genet.">
        <title>Analysis of the Phlebiopsis gigantea genome, transcriptome and secretome provides insight into its pioneer colonization strategies of wood.</title>
        <authorList>
            <person name="Hori C."/>
            <person name="Ishida T."/>
            <person name="Igarashi K."/>
            <person name="Samejima M."/>
            <person name="Suzuki H."/>
            <person name="Master E."/>
            <person name="Ferreira P."/>
            <person name="Ruiz-Duenas F.J."/>
            <person name="Held B."/>
            <person name="Canessa P."/>
            <person name="Larrondo L.F."/>
            <person name="Schmoll M."/>
            <person name="Druzhinina I.S."/>
            <person name="Kubicek C.P."/>
            <person name="Gaskell J.A."/>
            <person name="Kersten P."/>
            <person name="St John F."/>
            <person name="Glasner J."/>
            <person name="Sabat G."/>
            <person name="Splinter BonDurant S."/>
            <person name="Syed K."/>
            <person name="Yadav J."/>
            <person name="Mgbeahuruike A.C."/>
            <person name="Kovalchuk A."/>
            <person name="Asiegbu F.O."/>
            <person name="Lackner G."/>
            <person name="Hoffmeister D."/>
            <person name="Rencoret J."/>
            <person name="Gutierrez A."/>
            <person name="Sun H."/>
            <person name="Lindquist E."/>
            <person name="Barry K."/>
            <person name="Riley R."/>
            <person name="Grigoriev I.V."/>
            <person name="Henrissat B."/>
            <person name="Kues U."/>
            <person name="Berka R.M."/>
            <person name="Martinez A.T."/>
            <person name="Covert S.F."/>
            <person name="Blanchette R.A."/>
            <person name="Cullen D."/>
        </authorList>
    </citation>
    <scope>NUCLEOTIDE SEQUENCE [LARGE SCALE GENOMIC DNA]</scope>
    <source>
        <strain evidence="1 2">11061_1 CR5-6</strain>
    </source>
</reference>
<dbReference type="Proteomes" id="UP000053257">
    <property type="component" value="Unassembled WGS sequence"/>
</dbReference>
<dbReference type="AlphaFoldDB" id="A0A0C3SA05"/>
<organism evidence="1 2">
    <name type="scientific">Phlebiopsis gigantea (strain 11061_1 CR5-6)</name>
    <name type="common">White-rot fungus</name>
    <name type="synonym">Peniophora gigantea</name>
    <dbReference type="NCBI Taxonomy" id="745531"/>
    <lineage>
        <taxon>Eukaryota</taxon>
        <taxon>Fungi</taxon>
        <taxon>Dikarya</taxon>
        <taxon>Basidiomycota</taxon>
        <taxon>Agaricomycotina</taxon>
        <taxon>Agaricomycetes</taxon>
        <taxon>Polyporales</taxon>
        <taxon>Phanerochaetaceae</taxon>
        <taxon>Phlebiopsis</taxon>
    </lineage>
</organism>
<name>A0A0C3SA05_PHLG1</name>
<dbReference type="HOGENOM" id="CLU_1482525_0_0_1"/>
<accession>A0A0C3SA05</accession>
<sequence length="182" mass="19198">MVMKSALGEIAQTIRMIRETLPPQTPRPSAGAMSPNPITAVRMVLKSPPVVSTPTTKISEMSLLLAPAAMTTLIQVLMSTLVKSVSRSPPVALTTTKTAEKTSLPPPPPLCLNVHIGHGAVWMSPPMVPMAQNAATVTLPPIAAVVTALALAFDIHICQDSFEIIAVLNSAPRPRGYHSICP</sequence>
<keyword evidence="2" id="KW-1185">Reference proteome</keyword>
<gene>
    <name evidence="1" type="ORF">PHLGIDRAFT_449523</name>
</gene>
<evidence type="ECO:0000313" key="2">
    <source>
        <dbReference type="Proteomes" id="UP000053257"/>
    </source>
</evidence>
<protein>
    <submittedName>
        <fullName evidence="1">Uncharacterized protein</fullName>
    </submittedName>
</protein>
<evidence type="ECO:0000313" key="1">
    <source>
        <dbReference type="EMBL" id="KIP06645.1"/>
    </source>
</evidence>
<proteinExistence type="predicted"/>
<dbReference type="EMBL" id="KN840513">
    <property type="protein sequence ID" value="KIP06645.1"/>
    <property type="molecule type" value="Genomic_DNA"/>
</dbReference>